<evidence type="ECO:0000256" key="2">
    <source>
        <dbReference type="ARBA" id="ARBA00022676"/>
    </source>
</evidence>
<comment type="caution">
    <text evidence="11">The sequence shown here is derived from an EMBL/GenBank/DDBJ whole genome shotgun (WGS) entry which is preliminary data.</text>
</comment>
<dbReference type="InterPro" id="IPR049625">
    <property type="entry name" value="Glyco_transf_61_cat"/>
</dbReference>
<name>A0A9P1FEI8_9DINO</name>
<evidence type="ECO:0000256" key="5">
    <source>
        <dbReference type="ARBA" id="ARBA00022989"/>
    </source>
</evidence>
<feature type="chain" id="PRO_5043271932" evidence="9">
    <location>
        <begin position="20"/>
        <end position="1442"/>
    </location>
</feature>
<reference evidence="11" key="1">
    <citation type="submission" date="2022-10" db="EMBL/GenBank/DDBJ databases">
        <authorList>
            <person name="Chen Y."/>
            <person name="Dougan E. K."/>
            <person name="Chan C."/>
            <person name="Rhodes N."/>
            <person name="Thang M."/>
        </authorList>
    </citation>
    <scope>NUCLEOTIDE SEQUENCE</scope>
</reference>
<feature type="signal peptide" evidence="9">
    <location>
        <begin position="1"/>
        <end position="19"/>
    </location>
</feature>
<keyword evidence="9" id="KW-0732">Signal</keyword>
<dbReference type="Proteomes" id="UP001152797">
    <property type="component" value="Unassembled WGS sequence"/>
</dbReference>
<keyword evidence="3" id="KW-0808">Transferase</keyword>
<dbReference type="PANTHER" id="PTHR20961">
    <property type="entry name" value="GLYCOSYLTRANSFERASE"/>
    <property type="match status" value="1"/>
</dbReference>
<dbReference type="PANTHER" id="PTHR20961:SF38">
    <property type="entry name" value="PROTEIN O-LINKED-MANNOSE BETA-1,4-N-ACETYLGLUCOSAMINYLTRANSFERASE 2"/>
    <property type="match status" value="1"/>
</dbReference>
<dbReference type="Pfam" id="PF04577">
    <property type="entry name" value="Glyco_transf_61"/>
    <property type="match status" value="1"/>
</dbReference>
<sequence length="1442" mass="162278">MSRVSWFLTFLVVLRGSAQAPEAPDCERFGHHVAAIADGGIHNFHQLNALQSLQKLIELPSLRHCSWRAMAAKMLSDYIGYGLVQDGNSGVAMDSEMLARFWDLRVLADGLSGVNKSWVRWVDLWLDETKNKHNKTTLEWEIHVLTKKFWAMTTNDEKDFKDVVKNLEDYAPIAPAGSQAQVVCVHGVTHLAKESLVFSHFTWGHVYPVAVAVAKAGFLHRGTKLVFDAQPFLRPRVTWLAFYGLFFDEIPKFDPFCQGATAQVDLDEAVPLMTQYTAENFKNNHTLSDQNTWERNFELCTWRPKIFKAMAARFNFPFHHGRVNNNNVNVVYLRRGVIGAVGRVGETRLNRNLLNDGDVAQAFMTLEGPHNALDAVHVVHVQAVTTDSPWFQQVKLAMSTNIMVSLHGSALGSIEIWMPSGSILISVFTPLTCQCRFAYCASASEERSFLYVAATTAEANCQQGGPWLDNGKKGAWVPPELHSPRVVKEVVALQDRVGYSRHFNYTSVLQGLRATLAALGGEELSSKFVKWALQEGHHFAQLVCGKMALQIIDDAVPPIPITDRSDTDDGHRKTQRANMLETHRRVPSNDIPSNGRAEHEEQEEREQRFYVKCMDSFADEMVRLRFKVLDAALVSAEADRADLGRSDLNSAGVFFLQAHPTRAHPWATAYRDSIGFDKVIVIWFPRACFELLKAETNSAVFAEIVRYSFYMVSLVLVMEQQNVTLVMPSHKEIMEGDPIDISLIDFYLMETIALDTDISDHDVELADANEAIKASGALVDGFLRNLANKSRDCHQCKGCNVRELRLIDSILGEGLLDGAEANKVDKVDKVDEVLISEFRSSILSLAKERLIATAYLPWRSTELDTSARRAVHLQNVIADMSKALKAVQWRVENVASIDCGKPQERSHSQRSQVEELFRDGAEGADHFCRPVQASKLRKPLGVYRFRNVCITDLADKTDFGHSDSWQQTGRRLELVTFGLGTNGTKLVLPPDGRFVATHYDFAEAETERIRRNASYLQGTSLFWYDGHIASLRCPDCSNIDHHVQDDAILDWITAYFGVSNVTQIVFNNHASDGHLKPRKWFAQVAALVASAIKAPFHYMQKAETLCFDDVVLNFWVRNSNCYDCWMYRDNILFPGFSLRPVLRWVRDAIWRAHGSPPMNLSKIIAYGRQSEVSRKPRTWRNFNKVLRLTNATLIDFRKMSLREEVHTMMQAKVMLTVVGAHLPAALFMRPGSTWVELSCKRVVEQQWGQAWHFLFSALDVEYLQLDALDCPQTAPLGLDVNPWIPAQKHPVMMRPKVSSLSSHVVPICHAGKLCIFRENVATLAAPVAPSENLELDVSCSGAAVLARLSPTFDLLTLMRRCVEWGSECFSIDTTDGGKMYRRKGAAWNKVACTWFDKASETAYLTALRWQTNRTIADKPIVAPQAAVDKIRRLVLAQAGIQH</sequence>
<feature type="domain" description="Glycosyltransferase 61 catalytic" evidence="10">
    <location>
        <begin position="1139"/>
        <end position="1233"/>
    </location>
</feature>
<feature type="compositionally biased region" description="Basic and acidic residues" evidence="8">
    <location>
        <begin position="563"/>
        <end position="572"/>
    </location>
</feature>
<evidence type="ECO:0000256" key="3">
    <source>
        <dbReference type="ARBA" id="ARBA00022679"/>
    </source>
</evidence>
<evidence type="ECO:0000313" key="11">
    <source>
        <dbReference type="EMBL" id="CAI3973218.1"/>
    </source>
</evidence>
<dbReference type="EMBL" id="CAMXCT030000059">
    <property type="protein sequence ID" value="CAL4760530.1"/>
    <property type="molecule type" value="Genomic_DNA"/>
</dbReference>
<dbReference type="EMBL" id="CAMXCT010000059">
    <property type="protein sequence ID" value="CAI3973218.1"/>
    <property type="molecule type" value="Genomic_DNA"/>
</dbReference>
<evidence type="ECO:0000256" key="4">
    <source>
        <dbReference type="ARBA" id="ARBA00022692"/>
    </source>
</evidence>
<evidence type="ECO:0000256" key="1">
    <source>
        <dbReference type="ARBA" id="ARBA00004167"/>
    </source>
</evidence>
<keyword evidence="14" id="KW-1185">Reference proteome</keyword>
<evidence type="ECO:0000256" key="7">
    <source>
        <dbReference type="ARBA" id="ARBA00023180"/>
    </source>
</evidence>
<gene>
    <name evidence="11" type="ORF">C1SCF055_LOCUS1740</name>
</gene>
<keyword evidence="4" id="KW-0812">Transmembrane</keyword>
<dbReference type="InterPro" id="IPR007657">
    <property type="entry name" value="Glycosyltransferase_61"/>
</dbReference>
<evidence type="ECO:0000259" key="10">
    <source>
        <dbReference type="Pfam" id="PF04577"/>
    </source>
</evidence>
<evidence type="ECO:0000313" key="14">
    <source>
        <dbReference type="Proteomes" id="UP001152797"/>
    </source>
</evidence>
<reference evidence="12" key="2">
    <citation type="submission" date="2024-04" db="EMBL/GenBank/DDBJ databases">
        <authorList>
            <person name="Chen Y."/>
            <person name="Shah S."/>
            <person name="Dougan E. K."/>
            <person name="Thang M."/>
            <person name="Chan C."/>
        </authorList>
    </citation>
    <scope>NUCLEOTIDE SEQUENCE [LARGE SCALE GENOMIC DNA]</scope>
</reference>
<proteinExistence type="predicted"/>
<keyword evidence="2" id="KW-0328">Glycosyltransferase</keyword>
<comment type="subcellular location">
    <subcellularLocation>
        <location evidence="1">Membrane</location>
        <topology evidence="1">Single-pass membrane protein</topology>
    </subcellularLocation>
</comment>
<evidence type="ECO:0000256" key="6">
    <source>
        <dbReference type="ARBA" id="ARBA00023136"/>
    </source>
</evidence>
<dbReference type="OrthoDB" id="10542142at2759"/>
<evidence type="ECO:0000256" key="8">
    <source>
        <dbReference type="SAM" id="MobiDB-lite"/>
    </source>
</evidence>
<keyword evidence="6" id="KW-0472">Membrane</keyword>
<keyword evidence="7" id="KW-0325">Glycoprotein</keyword>
<organism evidence="11">
    <name type="scientific">Cladocopium goreaui</name>
    <dbReference type="NCBI Taxonomy" id="2562237"/>
    <lineage>
        <taxon>Eukaryota</taxon>
        <taxon>Sar</taxon>
        <taxon>Alveolata</taxon>
        <taxon>Dinophyceae</taxon>
        <taxon>Suessiales</taxon>
        <taxon>Symbiodiniaceae</taxon>
        <taxon>Cladocopium</taxon>
    </lineage>
</organism>
<dbReference type="EMBL" id="CAMXCT020000059">
    <property type="protein sequence ID" value="CAL1126593.1"/>
    <property type="molecule type" value="Genomic_DNA"/>
</dbReference>
<protein>
    <submittedName>
        <fullName evidence="13">Protein xylosyltransferase</fullName>
    </submittedName>
</protein>
<accession>A0A9P1FEI8</accession>
<keyword evidence="5" id="KW-1133">Transmembrane helix</keyword>
<dbReference type="GO" id="GO:0016757">
    <property type="term" value="F:glycosyltransferase activity"/>
    <property type="evidence" value="ECO:0007669"/>
    <property type="project" value="UniProtKB-KW"/>
</dbReference>
<evidence type="ECO:0000313" key="12">
    <source>
        <dbReference type="EMBL" id="CAL1126593.1"/>
    </source>
</evidence>
<dbReference type="GO" id="GO:0016020">
    <property type="term" value="C:membrane"/>
    <property type="evidence" value="ECO:0007669"/>
    <property type="project" value="UniProtKB-SubCell"/>
</dbReference>
<evidence type="ECO:0000256" key="9">
    <source>
        <dbReference type="SAM" id="SignalP"/>
    </source>
</evidence>
<feature type="region of interest" description="Disordered" evidence="8">
    <location>
        <begin position="560"/>
        <end position="604"/>
    </location>
</feature>
<evidence type="ECO:0000313" key="13">
    <source>
        <dbReference type="EMBL" id="CAL4760530.1"/>
    </source>
</evidence>